<evidence type="ECO:0000313" key="3">
    <source>
        <dbReference type="EMBL" id="AEM71779.1"/>
    </source>
</evidence>
<gene>
    <name evidence="3" type="ordered locus">Murru_2753</name>
</gene>
<proteinExistence type="predicted"/>
<feature type="transmembrane region" description="Helical" evidence="1">
    <location>
        <begin position="190"/>
        <end position="210"/>
    </location>
</feature>
<dbReference type="eggNOG" id="COG0810">
    <property type="taxonomic scope" value="Bacteria"/>
</dbReference>
<dbReference type="HOGENOM" id="CLU_610953_0_0_10"/>
<keyword evidence="2" id="KW-0732">Signal</keyword>
<dbReference type="RefSeq" id="WP_014034060.1">
    <property type="nucleotide sequence ID" value="NC_015945.1"/>
</dbReference>
<name>G2PIN4_ALLRU</name>
<reference evidence="3 4" key="2">
    <citation type="journal article" date="2012" name="Stand. Genomic Sci.">
        <title>Complete genome sequence of the facultatively anaerobic, appendaged bacterium Muricauda ruestringensis type strain (B1(T)).</title>
        <authorList>
            <person name="Huntemann M."/>
            <person name="Teshima H."/>
            <person name="Lapidus A."/>
            <person name="Nolan M."/>
            <person name="Lucas S."/>
            <person name="Hammon N."/>
            <person name="Deshpande S."/>
            <person name="Cheng J.F."/>
            <person name="Tapia R."/>
            <person name="Goodwin L.A."/>
            <person name="Pitluck S."/>
            <person name="Liolios K."/>
            <person name="Pagani I."/>
            <person name="Ivanova N."/>
            <person name="Mavromatis K."/>
            <person name="Mikhailova N."/>
            <person name="Pati A."/>
            <person name="Chen A."/>
            <person name="Palaniappan K."/>
            <person name="Land M."/>
            <person name="Hauser L."/>
            <person name="Pan C."/>
            <person name="Brambilla E.M."/>
            <person name="Rohde M."/>
            <person name="Spring S."/>
            <person name="Goker M."/>
            <person name="Detter J.C."/>
            <person name="Bristow J."/>
            <person name="Eisen J.A."/>
            <person name="Markowitz V."/>
            <person name="Hugenholtz P."/>
            <person name="Kyrpides N.C."/>
            <person name="Klenk H.P."/>
            <person name="Woyke T."/>
        </authorList>
    </citation>
    <scope>NUCLEOTIDE SEQUENCE [LARGE SCALE GENOMIC DNA]</scope>
    <source>
        <strain evidence="4">DSM 13258 / LMG 19739 / B1</strain>
    </source>
</reference>
<dbReference type="EMBL" id="CP002999">
    <property type="protein sequence ID" value="AEM71779.1"/>
    <property type="molecule type" value="Genomic_DNA"/>
</dbReference>
<keyword evidence="1" id="KW-0812">Transmembrane</keyword>
<keyword evidence="1" id="KW-1133">Transmembrane helix</keyword>
<accession>G2PIN4</accession>
<dbReference type="STRING" id="886377.Murru_2753"/>
<evidence type="ECO:0000256" key="1">
    <source>
        <dbReference type="SAM" id="Phobius"/>
    </source>
</evidence>
<reference evidence="4" key="1">
    <citation type="submission" date="2011-08" db="EMBL/GenBank/DDBJ databases">
        <title>The complete genome of Muricauda ruestringensis DSM 13258.</title>
        <authorList>
            <person name="Lucas S."/>
            <person name="Han J."/>
            <person name="Lapidus A."/>
            <person name="Bruce D."/>
            <person name="Goodwin L."/>
            <person name="Pitluck S."/>
            <person name="Peters L."/>
            <person name="Kyrpides N."/>
            <person name="Mavromatis K."/>
            <person name="Ivanova N."/>
            <person name="Ovchinnikova G."/>
            <person name="Teshima H."/>
            <person name="Detter J.C."/>
            <person name="Tapia R."/>
            <person name="Han C."/>
            <person name="Land M."/>
            <person name="Hauser L."/>
            <person name="Markowitz V."/>
            <person name="Cheng J.-F."/>
            <person name="Hugenholtz P."/>
            <person name="Woyke T."/>
            <person name="Wu D."/>
            <person name="Spring S."/>
            <person name="Schroeder M."/>
            <person name="Brambilla E."/>
            <person name="Klenk H.-P."/>
            <person name="Eisen J.A."/>
        </authorList>
    </citation>
    <scope>NUCLEOTIDE SEQUENCE [LARGE SCALE GENOMIC DNA]</scope>
    <source>
        <strain evidence="4">DSM 13258 / LMG 19739 / B1</strain>
    </source>
</reference>
<dbReference type="OrthoDB" id="6057700at2"/>
<protein>
    <submittedName>
        <fullName evidence="3">Uncharacterized protein</fullName>
    </submittedName>
</protein>
<organism evidence="3 4">
    <name type="scientific">Allomuricauda ruestringensis (strain DSM 13258 / CIP 107369 / LMG 19739 / B1)</name>
    <name type="common">Muricauda ruestringensis</name>
    <dbReference type="NCBI Taxonomy" id="886377"/>
    <lineage>
        <taxon>Bacteria</taxon>
        <taxon>Pseudomonadati</taxon>
        <taxon>Bacteroidota</taxon>
        <taxon>Flavobacteriia</taxon>
        <taxon>Flavobacteriales</taxon>
        <taxon>Flavobacteriaceae</taxon>
        <taxon>Flagellimonas</taxon>
    </lineage>
</organism>
<dbReference type="AlphaFoldDB" id="G2PIN4"/>
<sequence length="464" mass="52080">MRVIKVILLFAFLFSGISQSLAQPFTLDENIKHVELKLKEDNRKGHEGEMSIITLSTVDSTRYYFVTGHELWQFLDILVTPLDDDRSLKVSLAQDNWEAPDMEKTDNGTDENGIISFKIRTWGSFGIKVESPENKTTNFSIAVLASPPQQNYLGSPFVKITENQMKASGSSDGAVENPASNGGGNGGNTLLYILLGVAILVIGLLAGKLLGKKSASVIALLLAFSFPVEAQNGSGNEQGFFYDDQFFTQEDLENGKLTKHLDNKYGQHKEFKKKTKALAKKMKDIKSTLESIVNLYKSYKGLADCINSTPPSNAPRIPSFCTIVYEYTIAGETGQEEYEKEGCAECFLEARKQFNTVRYLFEQLATIYKCNKTFSDAAIAFGDNVSGYHGVSGMAWQTQKLNIEKSVRDLQAAYDKKYGELLQSLADSMYELSECEARYGVEDWFDRFGYMYFEFIKDKYQRKD</sequence>
<keyword evidence="1" id="KW-0472">Membrane</keyword>
<evidence type="ECO:0000313" key="4">
    <source>
        <dbReference type="Proteomes" id="UP000008908"/>
    </source>
</evidence>
<keyword evidence="4" id="KW-1185">Reference proteome</keyword>
<dbReference type="Proteomes" id="UP000008908">
    <property type="component" value="Chromosome"/>
</dbReference>
<evidence type="ECO:0000256" key="2">
    <source>
        <dbReference type="SAM" id="SignalP"/>
    </source>
</evidence>
<dbReference type="KEGG" id="mrs:Murru_2753"/>
<feature type="signal peptide" evidence="2">
    <location>
        <begin position="1"/>
        <end position="22"/>
    </location>
</feature>
<feature type="chain" id="PRO_5003435498" evidence="2">
    <location>
        <begin position="23"/>
        <end position="464"/>
    </location>
</feature>